<organism evidence="1 2">
    <name type="scientific">Lactobacillus hominis DSM 23910 = CRBIP 24.179</name>
    <dbReference type="NCBI Taxonomy" id="1423758"/>
    <lineage>
        <taxon>Bacteria</taxon>
        <taxon>Bacillati</taxon>
        <taxon>Bacillota</taxon>
        <taxon>Bacilli</taxon>
        <taxon>Lactobacillales</taxon>
        <taxon>Lactobacillaceae</taxon>
        <taxon>Lactobacillus</taxon>
    </lineage>
</organism>
<evidence type="ECO:0000313" key="2">
    <source>
        <dbReference type="Proteomes" id="UP000009320"/>
    </source>
</evidence>
<dbReference type="Proteomes" id="UP000009320">
    <property type="component" value="Unassembled WGS sequence"/>
</dbReference>
<reference evidence="1 2" key="1">
    <citation type="submission" date="2012-06" db="EMBL/GenBank/DDBJ databases">
        <title>Draft Genome Sequence of Lactobacillus hominis Strain CRBIP 24.179T, isolated from human intestine.</title>
        <authorList>
            <person name="Cousin S."/>
            <person name="Ma L."/>
            <person name="Bizet C."/>
            <person name="Loux V."/>
            <person name="Bouchier C."/>
            <person name="Clermont D."/>
            <person name="Creno S."/>
        </authorList>
    </citation>
    <scope>NUCLEOTIDE SEQUENCE [LARGE SCALE GENOMIC DNA]</scope>
    <source>
        <strain evidence="2">CRBIP 24.179T</strain>
    </source>
</reference>
<dbReference type="EMBL" id="CAKE01000010">
    <property type="protein sequence ID" value="CCI81842.1"/>
    <property type="molecule type" value="Genomic_DNA"/>
</dbReference>
<proteinExistence type="predicted"/>
<comment type="caution">
    <text evidence="1">The sequence shown here is derived from an EMBL/GenBank/DDBJ whole genome shotgun (WGS) entry which is preliminary data.</text>
</comment>
<keyword evidence="2" id="KW-1185">Reference proteome</keyword>
<evidence type="ECO:0000313" key="1">
    <source>
        <dbReference type="EMBL" id="CCI81842.1"/>
    </source>
</evidence>
<protein>
    <submittedName>
        <fullName evidence="1">Uncharacterized protein</fullName>
    </submittedName>
</protein>
<accession>I7L669</accession>
<name>I7L669_9LACO</name>
<sequence length="34" mass="3895">MLPKLLIKKYHDQYPIDLMVSNPVAKATVALVRK</sequence>
<dbReference type="AlphaFoldDB" id="I7L669"/>
<gene>
    <name evidence="1" type="ORF">BN55_00625</name>
</gene>